<dbReference type="EC" id="3.1.21.7" evidence="6"/>
<keyword evidence="4 6" id="KW-0255">Endonuclease</keyword>
<dbReference type="GO" id="GO:0006281">
    <property type="term" value="P:DNA repair"/>
    <property type="evidence" value="ECO:0007669"/>
    <property type="project" value="UniProtKB-UniRule"/>
</dbReference>
<dbReference type="GO" id="GO:0005737">
    <property type="term" value="C:cytoplasm"/>
    <property type="evidence" value="ECO:0007669"/>
    <property type="project" value="UniProtKB-SubCell"/>
</dbReference>
<evidence type="ECO:0000256" key="2">
    <source>
        <dbReference type="ARBA" id="ARBA00022490"/>
    </source>
</evidence>
<dbReference type="Gene3D" id="3.30.2170.10">
    <property type="entry name" value="archaeoglobus fulgidus dsm 4304 superfamily"/>
    <property type="match status" value="1"/>
</dbReference>
<comment type="caution">
    <text evidence="7">The sequence shown here is derived from an EMBL/GenBank/DDBJ whole genome shotgun (WGS) entry which is preliminary data.</text>
</comment>
<evidence type="ECO:0000256" key="3">
    <source>
        <dbReference type="ARBA" id="ARBA00022722"/>
    </source>
</evidence>
<evidence type="ECO:0000256" key="1">
    <source>
        <dbReference type="ARBA" id="ARBA00004496"/>
    </source>
</evidence>
<dbReference type="PANTHER" id="PTHR28511:SF1">
    <property type="entry name" value="ENDONUCLEASE V"/>
    <property type="match status" value="1"/>
</dbReference>
<accession>A0A1S1QPN0</accession>
<comment type="cofactor">
    <cofactor evidence="6">
        <name>Mg(2+)</name>
        <dbReference type="ChEBI" id="CHEBI:18420"/>
    </cofactor>
</comment>
<keyword evidence="6" id="KW-0234">DNA repair</keyword>
<dbReference type="AlphaFoldDB" id="A0A1S1QPN0"/>
<feature type="binding site" evidence="6">
    <location>
        <position position="35"/>
    </location>
    <ligand>
        <name>Mg(2+)</name>
        <dbReference type="ChEBI" id="CHEBI:18420"/>
    </ligand>
</feature>
<evidence type="ECO:0000313" key="7">
    <source>
        <dbReference type="EMBL" id="OHV35529.1"/>
    </source>
</evidence>
<keyword evidence="6" id="KW-0479">Metal-binding</keyword>
<reference evidence="8" key="1">
    <citation type="submission" date="2016-07" db="EMBL/GenBank/DDBJ databases">
        <title>Frankia sp. NRRL B-16219 Genome sequencing.</title>
        <authorList>
            <person name="Ghodhbane-Gtari F."/>
            <person name="Swanson E."/>
            <person name="Gueddou A."/>
            <person name="Louati M."/>
            <person name="Nouioui I."/>
            <person name="Hezbri K."/>
            <person name="Abebe-Akele F."/>
            <person name="Simpson S."/>
            <person name="Morris K."/>
            <person name="Thomas K."/>
            <person name="Gtari M."/>
            <person name="Tisa L.S."/>
        </authorList>
    </citation>
    <scope>NUCLEOTIDE SEQUENCE [LARGE SCALE GENOMIC DNA]</scope>
    <source>
        <strain evidence="8">NRRL B-16219</strain>
    </source>
</reference>
<keyword evidence="6" id="KW-0227">DNA damage</keyword>
<keyword evidence="6" id="KW-0460">Magnesium</keyword>
<sequence length="225" mass="24117">MRQVEDAEVLQAELRRLVQADVPGPDLITTAAGFDVAYDTDSDLVAGAVVVLAAPGWEVIASATVVGRAAFSYIPGLLSFRELPPLLEAWETVLPQLAAPPDLLVCDGHGIAHPRGFGLACHLGVTLDLPTIGVAKTQFVGEHSPPGPRRGERTAITLDGEPVGAALRTRDGVREVYVSVGHRTNLDSACRWVLELCPRYRLPETTRAADQLSRRTLAEARTASR</sequence>
<dbReference type="GO" id="GO:0000287">
    <property type="term" value="F:magnesium ion binding"/>
    <property type="evidence" value="ECO:0007669"/>
    <property type="project" value="UniProtKB-UniRule"/>
</dbReference>
<evidence type="ECO:0000256" key="5">
    <source>
        <dbReference type="ARBA" id="ARBA00022801"/>
    </source>
</evidence>
<feature type="binding site" evidence="6">
    <location>
        <position position="107"/>
    </location>
    <ligand>
        <name>Mg(2+)</name>
        <dbReference type="ChEBI" id="CHEBI:18420"/>
    </ligand>
</feature>
<dbReference type="Proteomes" id="UP000179769">
    <property type="component" value="Unassembled WGS sequence"/>
</dbReference>
<gene>
    <name evidence="6" type="primary">nfi</name>
    <name evidence="7" type="ORF">BBK14_15000</name>
</gene>
<keyword evidence="5 6" id="KW-0378">Hydrolase</keyword>
<protein>
    <recommendedName>
        <fullName evidence="6">Endonuclease V</fullName>
        <ecNumber evidence="6">3.1.21.7</ecNumber>
    </recommendedName>
    <alternativeName>
        <fullName evidence="6">Deoxyinosine 3'endonuclease</fullName>
    </alternativeName>
    <alternativeName>
        <fullName evidence="6">Deoxyribonuclease V</fullName>
        <shortName evidence="6">DNase V</shortName>
    </alternativeName>
</protein>
<dbReference type="GO" id="GO:0003727">
    <property type="term" value="F:single-stranded RNA binding"/>
    <property type="evidence" value="ECO:0007669"/>
    <property type="project" value="TreeGrafter"/>
</dbReference>
<evidence type="ECO:0000313" key="8">
    <source>
        <dbReference type="Proteomes" id="UP000179769"/>
    </source>
</evidence>
<keyword evidence="8" id="KW-1185">Reference proteome</keyword>
<evidence type="ECO:0000256" key="6">
    <source>
        <dbReference type="HAMAP-Rule" id="MF_00801"/>
    </source>
</evidence>
<dbReference type="GO" id="GO:0016891">
    <property type="term" value="F:RNA endonuclease activity producing 5'-phosphomonoesters, hydrolytic mechanism"/>
    <property type="evidence" value="ECO:0007669"/>
    <property type="project" value="TreeGrafter"/>
</dbReference>
<dbReference type="OrthoDB" id="9790916at2"/>
<dbReference type="CDD" id="cd06559">
    <property type="entry name" value="Endonuclease_V"/>
    <property type="match status" value="1"/>
</dbReference>
<keyword evidence="2 6" id="KW-0963">Cytoplasm</keyword>
<dbReference type="PANTHER" id="PTHR28511">
    <property type="entry name" value="ENDONUCLEASE V"/>
    <property type="match status" value="1"/>
</dbReference>
<dbReference type="InterPro" id="IPR007581">
    <property type="entry name" value="Endonuclease-V"/>
</dbReference>
<dbReference type="EMBL" id="MAXA01000125">
    <property type="protein sequence ID" value="OHV35529.1"/>
    <property type="molecule type" value="Genomic_DNA"/>
</dbReference>
<dbReference type="HAMAP" id="MF_00801">
    <property type="entry name" value="Endonuclease_5"/>
    <property type="match status" value="1"/>
</dbReference>
<proteinExistence type="inferred from homology"/>
<comment type="catalytic activity">
    <reaction evidence="6">
        <text>Endonucleolytic cleavage at apurinic or apyrimidinic sites to products with a 5'-phosphate.</text>
        <dbReference type="EC" id="3.1.21.7"/>
    </reaction>
</comment>
<organism evidence="7 8">
    <name type="scientific">Parafrankia soli</name>
    <dbReference type="NCBI Taxonomy" id="2599596"/>
    <lineage>
        <taxon>Bacteria</taxon>
        <taxon>Bacillati</taxon>
        <taxon>Actinomycetota</taxon>
        <taxon>Actinomycetes</taxon>
        <taxon>Frankiales</taxon>
        <taxon>Frankiaceae</taxon>
        <taxon>Parafrankia</taxon>
    </lineage>
</organism>
<name>A0A1S1QPN0_9ACTN</name>
<dbReference type="RefSeq" id="WP_071062106.1">
    <property type="nucleotide sequence ID" value="NZ_MAXA01000125.1"/>
</dbReference>
<comment type="similarity">
    <text evidence="6">Belongs to the endonuclease V family.</text>
</comment>
<feature type="site" description="Interaction with target DNA" evidence="6">
    <location>
        <position position="73"/>
    </location>
</feature>
<keyword evidence="3 6" id="KW-0540">Nuclease</keyword>
<comment type="subcellular location">
    <subcellularLocation>
        <location evidence="1 6">Cytoplasm</location>
    </subcellularLocation>
</comment>
<comment type="function">
    <text evidence="6">DNA repair enzyme involved in the repair of deaminated bases. Selectively cleaves double-stranded DNA at the second phosphodiester bond 3' to a deoxyinosine leaving behind the intact lesion on the nicked DNA.</text>
</comment>
<dbReference type="GO" id="GO:0043737">
    <property type="term" value="F:deoxyribonuclease V activity"/>
    <property type="evidence" value="ECO:0007669"/>
    <property type="project" value="UniProtKB-UniRule"/>
</dbReference>
<evidence type="ECO:0000256" key="4">
    <source>
        <dbReference type="ARBA" id="ARBA00022759"/>
    </source>
</evidence>
<dbReference type="Pfam" id="PF04493">
    <property type="entry name" value="Endonuclease_5"/>
    <property type="match status" value="1"/>
</dbReference>